<feature type="compositionally biased region" description="Polar residues" evidence="1">
    <location>
        <begin position="133"/>
        <end position="149"/>
    </location>
</feature>
<comment type="caution">
    <text evidence="2">The sequence shown here is derived from an EMBL/GenBank/DDBJ whole genome shotgun (WGS) entry which is preliminary data.</text>
</comment>
<organism evidence="2 3">
    <name type="scientific">Agrocybe chaxingu</name>
    <dbReference type="NCBI Taxonomy" id="84603"/>
    <lineage>
        <taxon>Eukaryota</taxon>
        <taxon>Fungi</taxon>
        <taxon>Dikarya</taxon>
        <taxon>Basidiomycota</taxon>
        <taxon>Agaricomycotina</taxon>
        <taxon>Agaricomycetes</taxon>
        <taxon>Agaricomycetidae</taxon>
        <taxon>Agaricales</taxon>
        <taxon>Agaricineae</taxon>
        <taxon>Strophariaceae</taxon>
        <taxon>Agrocybe</taxon>
    </lineage>
</organism>
<feature type="region of interest" description="Disordered" evidence="1">
    <location>
        <begin position="189"/>
        <end position="216"/>
    </location>
</feature>
<proteinExistence type="predicted"/>
<reference evidence="2" key="1">
    <citation type="submission" date="2022-07" db="EMBL/GenBank/DDBJ databases">
        <title>Genome Sequence of Agrocybe chaxingu.</title>
        <authorList>
            <person name="Buettner E."/>
        </authorList>
    </citation>
    <scope>NUCLEOTIDE SEQUENCE</scope>
    <source>
        <strain evidence="2">MP-N11</strain>
    </source>
</reference>
<evidence type="ECO:0000256" key="1">
    <source>
        <dbReference type="SAM" id="MobiDB-lite"/>
    </source>
</evidence>
<dbReference type="AlphaFoldDB" id="A0A9W8MNZ4"/>
<dbReference type="EMBL" id="JANKHO010003209">
    <property type="protein sequence ID" value="KAJ3485334.1"/>
    <property type="molecule type" value="Genomic_DNA"/>
</dbReference>
<feature type="region of interest" description="Disordered" evidence="1">
    <location>
        <begin position="115"/>
        <end position="172"/>
    </location>
</feature>
<protein>
    <submittedName>
        <fullName evidence="2">Uncharacterized protein</fullName>
    </submittedName>
</protein>
<name>A0A9W8MNZ4_9AGAR</name>
<evidence type="ECO:0000313" key="3">
    <source>
        <dbReference type="Proteomes" id="UP001148786"/>
    </source>
</evidence>
<sequence>MRSQVSKAACHIHALSVRDSRNAQVLRKVVQNGKRDRKILDEMAQKMPIIEQQQQELYRLYQQLQQTPPSVPPTMIKGPRLSEELGCSDFQSQGIFAPPQWSAIHQELFASGYRSSYETPTRPSEGRRPPPIANSSSSLRYAVTPSSRVSPHPLSEENYGPEAEGPSSRPASLRAAYNDSLAGELMKEQLTPEHSYTPPSSPRKVSPVQRKGEFSASEGRIMSAISNNTSSTSLAVADPEDVFGSADANRPRTNVQPPLAGSGESPPRLPTLASQSFSGHNPEERGTPLPIGLSITNEDDPFAPKKSPRLITDLVPSFASPGEGATEGSAARQEVSDRMLPPLPTAPLPALPRQVGEAAVPCDCSKEAVCEGLEGSSGGESSFG</sequence>
<keyword evidence="3" id="KW-1185">Reference proteome</keyword>
<feature type="compositionally biased region" description="Pro residues" evidence="1">
    <location>
        <begin position="341"/>
        <end position="350"/>
    </location>
</feature>
<gene>
    <name evidence="2" type="ORF">NLJ89_g11907</name>
</gene>
<feature type="region of interest" description="Disordered" evidence="1">
    <location>
        <begin position="315"/>
        <end position="358"/>
    </location>
</feature>
<accession>A0A9W8MNZ4</accession>
<feature type="region of interest" description="Disordered" evidence="1">
    <location>
        <begin position="243"/>
        <end position="289"/>
    </location>
</feature>
<evidence type="ECO:0000313" key="2">
    <source>
        <dbReference type="EMBL" id="KAJ3485334.1"/>
    </source>
</evidence>
<dbReference type="Proteomes" id="UP001148786">
    <property type="component" value="Unassembled WGS sequence"/>
</dbReference>